<dbReference type="OrthoDB" id="694286at2759"/>
<evidence type="ECO:0000313" key="2">
    <source>
        <dbReference type="EMBL" id="RLM80513.1"/>
    </source>
</evidence>
<name>A0A3L6QIM2_PANMI</name>
<evidence type="ECO:0000313" key="3">
    <source>
        <dbReference type="Proteomes" id="UP000275267"/>
    </source>
</evidence>
<accession>A0A3L6QIM2</accession>
<sequence>MKLKNRRKALRLDTPPPRNTASQDIDEEDSNFVLASDDEVGDAAKGSNRRGAATRRAVILLATPQPLPLTPALGVGIDPKKRPISIRCSPSKFIDIVKSLDVNLKGQVRAKNFGGLLSFNPHTLDRQLLSWLMRKLNPETMELEIGSDKEIPIIEHNVWCVFQFPNVGSDSPRMTDAEAHLKQRALGAQICGNAYNPKVGIKDSDILRGFKNRTLTRALGLRAFFVCAFQSLLFSNTNSYIRIEDVRNSEDLENIGTRNWCKAVVDNLSKASRLYKKDFEEKGINAPITGCGIFLTMLYVDNVQHGLDTRTLNPFSLPRCAFLDMRIIGTLWSVTDTCYSLPPATAPAVAPAAAPAPQVDHGSSTAAGTSTHGVGTSHDPGGHAATNLQPPTIYRYPIFSASFGQSIADVVGRSRKSEALQILKTFDDSTNQAQSIMAKDHISEEDTLGSDACGSLLGDVPNIGISTDVGSADKQTIKIETASHTAPPDPNRDVNVTTKMEMASRTATPEPNKEPDRDALSDVHSKGHATADDTSRSTNTRELAENRDVANKTTEIEQETLNKEVDGAAIGDVPNLRTSASVGTSDDISGGPAHPTSYVVTPTGNDTTDEQLAPHSKVAAASSTPDPMFATGIHSEGPIQKQAAQVPIAYNRRSTRSTRAADILKTQAAEAKKAKEPDAAVKKEEKQLEAARKKAEADKKKEETKKQKQQKGKAAGKNKRAKLQLTKDDQALCDEHEKRLMQLRKHANEEISKLKRSVPCEECERGSQNFNEFQKTIFKHVGERLRKKPRKYISPFNIPGCPAKVPLAKALATRNKIASDEKLKASTLVDFSIFCAFDSHDLLTTFADDKDGVSSIMDFTVHCLRYDDIIHKEDSMGYNVFLTTGFFVQAKGVEKVYMDDGKTETEEFKILRQCLESEIEHYSDITKAKLIFMHVCAGKHYFVYCINLIHNRIDILDSIDYFWAGTSPKPHHQSIYDKLPIINAAFQKGCNCGSKHVATDLV</sequence>
<evidence type="ECO:0008006" key="4">
    <source>
        <dbReference type="Google" id="ProtNLM"/>
    </source>
</evidence>
<feature type="region of interest" description="Disordered" evidence="1">
    <location>
        <begin position="668"/>
        <end position="722"/>
    </location>
</feature>
<feature type="compositionally biased region" description="Polar residues" evidence="1">
    <location>
        <begin position="576"/>
        <end position="587"/>
    </location>
</feature>
<dbReference type="EMBL" id="PQIB02000012">
    <property type="protein sequence ID" value="RLM80513.1"/>
    <property type="molecule type" value="Genomic_DNA"/>
</dbReference>
<feature type="compositionally biased region" description="Basic residues" evidence="1">
    <location>
        <begin position="707"/>
        <end position="722"/>
    </location>
</feature>
<comment type="caution">
    <text evidence="2">The sequence shown here is derived from an EMBL/GenBank/DDBJ whole genome shotgun (WGS) entry which is preliminary data.</text>
</comment>
<organism evidence="2 3">
    <name type="scientific">Panicum miliaceum</name>
    <name type="common">Proso millet</name>
    <name type="synonym">Broomcorn millet</name>
    <dbReference type="NCBI Taxonomy" id="4540"/>
    <lineage>
        <taxon>Eukaryota</taxon>
        <taxon>Viridiplantae</taxon>
        <taxon>Streptophyta</taxon>
        <taxon>Embryophyta</taxon>
        <taxon>Tracheophyta</taxon>
        <taxon>Spermatophyta</taxon>
        <taxon>Magnoliopsida</taxon>
        <taxon>Liliopsida</taxon>
        <taxon>Poales</taxon>
        <taxon>Poaceae</taxon>
        <taxon>PACMAD clade</taxon>
        <taxon>Panicoideae</taxon>
        <taxon>Panicodae</taxon>
        <taxon>Paniceae</taxon>
        <taxon>Panicinae</taxon>
        <taxon>Panicum</taxon>
        <taxon>Panicum sect. Panicum</taxon>
    </lineage>
</organism>
<keyword evidence="3" id="KW-1185">Reference proteome</keyword>
<gene>
    <name evidence="2" type="ORF">C2845_PM12G14740</name>
</gene>
<dbReference type="Proteomes" id="UP000275267">
    <property type="component" value="Unassembled WGS sequence"/>
</dbReference>
<feature type="compositionally biased region" description="Basic and acidic residues" evidence="1">
    <location>
        <begin position="670"/>
        <end position="706"/>
    </location>
</feature>
<feature type="region of interest" description="Disordered" evidence="1">
    <location>
        <begin position="352"/>
        <end position="387"/>
    </location>
</feature>
<feature type="compositionally biased region" description="Polar residues" evidence="1">
    <location>
        <begin position="361"/>
        <end position="374"/>
    </location>
</feature>
<feature type="compositionally biased region" description="Basic and acidic residues" evidence="1">
    <location>
        <begin position="511"/>
        <end position="535"/>
    </location>
</feature>
<evidence type="ECO:0000256" key="1">
    <source>
        <dbReference type="SAM" id="MobiDB-lite"/>
    </source>
</evidence>
<dbReference type="SUPFAM" id="SSF54001">
    <property type="entry name" value="Cysteine proteinases"/>
    <property type="match status" value="1"/>
</dbReference>
<dbReference type="InterPro" id="IPR038765">
    <property type="entry name" value="Papain-like_cys_pep_sf"/>
</dbReference>
<feature type="region of interest" description="Disordered" evidence="1">
    <location>
        <begin position="1"/>
        <end position="28"/>
    </location>
</feature>
<dbReference type="PANTHER" id="PTHR34835:SF71">
    <property type="entry name" value="UBIQUITIN-LIKE PROTEASE FAMILY PROFILE DOMAIN-CONTAINING PROTEIN"/>
    <property type="match status" value="1"/>
</dbReference>
<proteinExistence type="predicted"/>
<reference evidence="3" key="1">
    <citation type="journal article" date="2019" name="Nat. Commun.">
        <title>The genome of broomcorn millet.</title>
        <authorList>
            <person name="Zou C."/>
            <person name="Miki D."/>
            <person name="Li D."/>
            <person name="Tang Q."/>
            <person name="Xiao L."/>
            <person name="Rajput S."/>
            <person name="Deng P."/>
            <person name="Jia W."/>
            <person name="Huang R."/>
            <person name="Zhang M."/>
            <person name="Sun Y."/>
            <person name="Hu J."/>
            <person name="Fu X."/>
            <person name="Schnable P.S."/>
            <person name="Li F."/>
            <person name="Zhang H."/>
            <person name="Feng B."/>
            <person name="Zhu X."/>
            <person name="Liu R."/>
            <person name="Schnable J.C."/>
            <person name="Zhu J.-K."/>
            <person name="Zhang H."/>
        </authorList>
    </citation>
    <scope>NUCLEOTIDE SEQUENCE [LARGE SCALE GENOMIC DNA]</scope>
</reference>
<protein>
    <recommendedName>
        <fullName evidence="4">Ubiquitin-like protease family profile domain-containing protein</fullName>
    </recommendedName>
</protein>
<feature type="region of interest" description="Disordered" evidence="1">
    <location>
        <begin position="501"/>
        <end position="610"/>
    </location>
</feature>
<dbReference type="PANTHER" id="PTHR34835">
    <property type="entry name" value="OS07G0283600 PROTEIN-RELATED"/>
    <property type="match status" value="1"/>
</dbReference>
<dbReference type="STRING" id="4540.A0A3L6QIM2"/>
<dbReference type="AlphaFoldDB" id="A0A3L6QIM2"/>